<dbReference type="AlphaFoldDB" id="A0A2H1VAQ2"/>
<evidence type="ECO:0000256" key="1">
    <source>
        <dbReference type="SAM" id="MobiDB-lite"/>
    </source>
</evidence>
<sequence length="121" mass="13481">MDGNCSRPEEMAETEGDLHPSARKGILLATAFLLGFCMLTSGLVCMLRGLELYQKEEAHNAIIRFLLGCVLLLFGPVVIAVEEVLKCPRSPSTPKRGRKRPGASLRQRSQNGPSRQRRRYI</sequence>
<organism evidence="3">
    <name type="scientific">Spodoptera frugiperda</name>
    <name type="common">Fall armyworm</name>
    <dbReference type="NCBI Taxonomy" id="7108"/>
    <lineage>
        <taxon>Eukaryota</taxon>
        <taxon>Metazoa</taxon>
        <taxon>Ecdysozoa</taxon>
        <taxon>Arthropoda</taxon>
        <taxon>Hexapoda</taxon>
        <taxon>Insecta</taxon>
        <taxon>Pterygota</taxon>
        <taxon>Neoptera</taxon>
        <taxon>Endopterygota</taxon>
        <taxon>Lepidoptera</taxon>
        <taxon>Glossata</taxon>
        <taxon>Ditrysia</taxon>
        <taxon>Noctuoidea</taxon>
        <taxon>Noctuidae</taxon>
        <taxon>Amphipyrinae</taxon>
        <taxon>Spodoptera</taxon>
    </lineage>
</organism>
<feature type="transmembrane region" description="Helical" evidence="2">
    <location>
        <begin position="62"/>
        <end position="81"/>
    </location>
</feature>
<protein>
    <submittedName>
        <fullName evidence="3">SFRICE_029874</fullName>
    </submittedName>
</protein>
<feature type="region of interest" description="Disordered" evidence="1">
    <location>
        <begin position="89"/>
        <end position="121"/>
    </location>
</feature>
<proteinExistence type="predicted"/>
<reference evidence="3" key="1">
    <citation type="submission" date="2016-07" db="EMBL/GenBank/DDBJ databases">
        <authorList>
            <person name="Bretaudeau A."/>
        </authorList>
    </citation>
    <scope>NUCLEOTIDE SEQUENCE</scope>
    <source>
        <strain evidence="3">Rice</strain>
        <tissue evidence="3">Whole body</tissue>
    </source>
</reference>
<keyword evidence="2" id="KW-1133">Transmembrane helix</keyword>
<keyword evidence="2" id="KW-0812">Transmembrane</keyword>
<gene>
    <name evidence="3" type="ORF">SFRICE_029874</name>
</gene>
<accession>A0A2H1VAQ2</accession>
<evidence type="ECO:0000256" key="2">
    <source>
        <dbReference type="SAM" id="Phobius"/>
    </source>
</evidence>
<feature type="transmembrane region" description="Helical" evidence="2">
    <location>
        <begin position="26"/>
        <end position="50"/>
    </location>
</feature>
<name>A0A2H1VAQ2_SPOFR</name>
<keyword evidence="2" id="KW-0472">Membrane</keyword>
<dbReference type="EMBL" id="ODYU01001288">
    <property type="protein sequence ID" value="SOQ37294.1"/>
    <property type="molecule type" value="Genomic_DNA"/>
</dbReference>
<evidence type="ECO:0000313" key="3">
    <source>
        <dbReference type="EMBL" id="SOQ37294.1"/>
    </source>
</evidence>